<organism evidence="9 10">
    <name type="scientific">Paroceanicella profunda</name>
    <dbReference type="NCBI Taxonomy" id="2579971"/>
    <lineage>
        <taxon>Bacteria</taxon>
        <taxon>Pseudomonadati</taxon>
        <taxon>Pseudomonadota</taxon>
        <taxon>Alphaproteobacteria</taxon>
        <taxon>Rhodobacterales</taxon>
        <taxon>Paracoccaceae</taxon>
        <taxon>Paroceanicella</taxon>
    </lineage>
</organism>
<dbReference type="KEGG" id="ppru:FDP22_02575"/>
<dbReference type="RefSeq" id="WP_138576473.1">
    <property type="nucleotide sequence ID" value="NZ_CP040818.1"/>
</dbReference>
<dbReference type="GO" id="GO:0016491">
    <property type="term" value="F:oxidoreductase activity"/>
    <property type="evidence" value="ECO:0007669"/>
    <property type="project" value="UniProtKB-KW"/>
</dbReference>
<accession>A0A5B8FG46</accession>
<dbReference type="InterPro" id="IPR012133">
    <property type="entry name" value="Alpha-hydoxy_acid_DH_FMN"/>
</dbReference>
<feature type="binding site" evidence="7">
    <location>
        <position position="169"/>
    </location>
    <ligand>
        <name>glyoxylate</name>
        <dbReference type="ChEBI" id="CHEBI:36655"/>
    </ligand>
</feature>
<dbReference type="GO" id="GO:0010181">
    <property type="term" value="F:FMN binding"/>
    <property type="evidence" value="ECO:0007669"/>
    <property type="project" value="InterPro"/>
</dbReference>
<dbReference type="PANTHER" id="PTHR10578:SF107">
    <property type="entry name" value="2-HYDROXYACID OXIDASE 1"/>
    <property type="match status" value="1"/>
</dbReference>
<dbReference type="Proteomes" id="UP000305888">
    <property type="component" value="Chromosome"/>
</dbReference>
<keyword evidence="3 7" id="KW-0288">FMN</keyword>
<gene>
    <name evidence="9" type="ORF">FDP22_02575</name>
</gene>
<keyword evidence="4" id="KW-0560">Oxidoreductase</keyword>
<comment type="cofactor">
    <cofactor evidence="1">
        <name>FMN</name>
        <dbReference type="ChEBI" id="CHEBI:58210"/>
    </cofactor>
</comment>
<feature type="binding site" evidence="7">
    <location>
        <begin position="82"/>
        <end position="84"/>
    </location>
    <ligand>
        <name>FMN</name>
        <dbReference type="ChEBI" id="CHEBI:58210"/>
    </ligand>
</feature>
<dbReference type="Pfam" id="PF01070">
    <property type="entry name" value="FMN_dh"/>
    <property type="match status" value="1"/>
</dbReference>
<dbReference type="OrthoDB" id="9770452at2"/>
<dbReference type="PANTHER" id="PTHR10578">
    <property type="entry name" value="S -2-HYDROXY-ACID OXIDASE-RELATED"/>
    <property type="match status" value="1"/>
</dbReference>
<dbReference type="InterPro" id="IPR000262">
    <property type="entry name" value="FMN-dep_DH"/>
</dbReference>
<evidence type="ECO:0000256" key="7">
    <source>
        <dbReference type="PIRSR" id="PIRSR000138-2"/>
    </source>
</evidence>
<feature type="binding site" evidence="7">
    <location>
        <position position="132"/>
    </location>
    <ligand>
        <name>glyoxylate</name>
        <dbReference type="ChEBI" id="CHEBI:36655"/>
    </ligand>
</feature>
<keyword evidence="2 7" id="KW-0285">Flavoprotein</keyword>
<evidence type="ECO:0000313" key="10">
    <source>
        <dbReference type="Proteomes" id="UP000305888"/>
    </source>
</evidence>
<dbReference type="PROSITE" id="PS51349">
    <property type="entry name" value="FMN_HYDROXY_ACID_DH_2"/>
    <property type="match status" value="1"/>
</dbReference>
<protein>
    <submittedName>
        <fullName evidence="9">Alpha-hydroxy-acid oxidizing protein</fullName>
    </submittedName>
</protein>
<evidence type="ECO:0000256" key="3">
    <source>
        <dbReference type="ARBA" id="ARBA00022643"/>
    </source>
</evidence>
<sequence length="384" mass="41111">MNSLDNRFPSIADLRARAAWRIPHFAWEYLDSGTGLDMASERNMSALQGVQMWPGVLHGDVQPRLETEIFGRVFSAPFGMAPVGLTGLMWPGGEKALARAAAAANIPMGLSTVANANPETVGRHVNGNGWFQLYPTKDEDVREDIMARAWGNGFRTLLVTVDVPVGSRRERQRKAGIRVPPAKDLLTVWRAAKCPAWSAALLREGMPRFWTLEPYAGSSAAQTVAEFAGSQFDGVPSWELLARIRDAWKGAVVVKGVMRPQEAERAIALGVDGIGVSNHGGRQFDATPAAITALPAIKAVVGDRAKIVFDSGLRSGLDIARALALGADFCLLGRAFIYGLGALGAPGAAHVIHILRQDLITNMIQMGAESIADLPSALVSPHPV</sequence>
<dbReference type="AlphaFoldDB" id="A0A5B8FG46"/>
<feature type="binding site" evidence="7">
    <location>
        <position position="255"/>
    </location>
    <ligand>
        <name>FMN</name>
        <dbReference type="ChEBI" id="CHEBI:58210"/>
    </ligand>
</feature>
<dbReference type="InterPro" id="IPR037396">
    <property type="entry name" value="FMN_HAD"/>
</dbReference>
<reference evidence="9 10" key="1">
    <citation type="submission" date="2019-06" db="EMBL/GenBank/DDBJ databases">
        <title>Genome sequence of Rhodobacteraceae bacterium D4M1.</title>
        <authorList>
            <person name="Cao J."/>
        </authorList>
    </citation>
    <scope>NUCLEOTIDE SEQUENCE [LARGE SCALE GENOMIC DNA]</scope>
    <source>
        <strain evidence="9 10">D4M1</strain>
    </source>
</reference>
<dbReference type="PROSITE" id="PS00557">
    <property type="entry name" value="FMN_HYDROXY_ACID_DH_1"/>
    <property type="match status" value="1"/>
</dbReference>
<evidence type="ECO:0000259" key="8">
    <source>
        <dbReference type="PROSITE" id="PS51349"/>
    </source>
</evidence>
<feature type="domain" description="FMN hydroxy acid dehydrogenase" evidence="8">
    <location>
        <begin position="3"/>
        <end position="384"/>
    </location>
</feature>
<comment type="similarity">
    <text evidence="5">Belongs to the FMN-dependent alpha-hydroxy acid dehydrogenase family.</text>
</comment>
<feature type="binding site" evidence="7">
    <location>
        <position position="282"/>
    </location>
    <ligand>
        <name>glyoxylate</name>
        <dbReference type="ChEBI" id="CHEBI:36655"/>
    </ligand>
</feature>
<dbReference type="SUPFAM" id="SSF51395">
    <property type="entry name" value="FMN-linked oxidoreductases"/>
    <property type="match status" value="1"/>
</dbReference>
<evidence type="ECO:0000256" key="1">
    <source>
        <dbReference type="ARBA" id="ARBA00001917"/>
    </source>
</evidence>
<feature type="binding site" evidence="7">
    <location>
        <position position="279"/>
    </location>
    <ligand>
        <name>glyoxylate</name>
        <dbReference type="ChEBI" id="CHEBI:36655"/>
    </ligand>
</feature>
<evidence type="ECO:0000256" key="6">
    <source>
        <dbReference type="PIRSR" id="PIRSR000138-1"/>
    </source>
</evidence>
<feature type="binding site" evidence="7">
    <location>
        <position position="111"/>
    </location>
    <ligand>
        <name>FMN</name>
        <dbReference type="ChEBI" id="CHEBI:58210"/>
    </ligand>
</feature>
<dbReference type="Gene3D" id="3.20.20.70">
    <property type="entry name" value="Aldolase class I"/>
    <property type="match status" value="1"/>
</dbReference>
<feature type="binding site" evidence="7">
    <location>
        <position position="29"/>
    </location>
    <ligand>
        <name>glyoxylate</name>
        <dbReference type="ChEBI" id="CHEBI:36655"/>
    </ligand>
</feature>
<evidence type="ECO:0000256" key="4">
    <source>
        <dbReference type="ARBA" id="ARBA00023002"/>
    </source>
</evidence>
<dbReference type="CDD" id="cd02809">
    <property type="entry name" value="alpha_hydroxyacid_oxid_FMN"/>
    <property type="match status" value="1"/>
</dbReference>
<name>A0A5B8FG46_9RHOB</name>
<evidence type="ECO:0000256" key="2">
    <source>
        <dbReference type="ARBA" id="ARBA00022630"/>
    </source>
</evidence>
<proteinExistence type="inferred from homology"/>
<evidence type="ECO:0000256" key="5">
    <source>
        <dbReference type="ARBA" id="ARBA00024042"/>
    </source>
</evidence>
<dbReference type="PIRSF" id="PIRSF000138">
    <property type="entry name" value="Al-hdrx_acd_dh"/>
    <property type="match status" value="1"/>
</dbReference>
<feature type="binding site" evidence="7">
    <location>
        <position position="277"/>
    </location>
    <ligand>
        <name>FMN</name>
        <dbReference type="ChEBI" id="CHEBI:58210"/>
    </ligand>
</feature>
<keyword evidence="10" id="KW-1185">Reference proteome</keyword>
<dbReference type="InterPro" id="IPR008259">
    <property type="entry name" value="FMN_hydac_DH_AS"/>
</dbReference>
<feature type="binding site" evidence="7">
    <location>
        <begin position="310"/>
        <end position="314"/>
    </location>
    <ligand>
        <name>FMN</name>
        <dbReference type="ChEBI" id="CHEBI:58210"/>
    </ligand>
</feature>
<feature type="binding site" evidence="7">
    <location>
        <position position="160"/>
    </location>
    <ligand>
        <name>FMN</name>
        <dbReference type="ChEBI" id="CHEBI:58210"/>
    </ligand>
</feature>
<dbReference type="EMBL" id="CP040818">
    <property type="protein sequence ID" value="QDL90771.1"/>
    <property type="molecule type" value="Genomic_DNA"/>
</dbReference>
<feature type="active site" description="Proton acceptor" evidence="6">
    <location>
        <position position="279"/>
    </location>
</feature>
<feature type="binding site" evidence="7">
    <location>
        <position position="134"/>
    </location>
    <ligand>
        <name>glyoxylate</name>
        <dbReference type="ChEBI" id="CHEBI:36655"/>
    </ligand>
</feature>
<feature type="binding site" evidence="7">
    <location>
        <begin position="333"/>
        <end position="334"/>
    </location>
    <ligand>
        <name>FMN</name>
        <dbReference type="ChEBI" id="CHEBI:58210"/>
    </ligand>
</feature>
<dbReference type="InterPro" id="IPR013785">
    <property type="entry name" value="Aldolase_TIM"/>
</dbReference>
<evidence type="ECO:0000313" key="9">
    <source>
        <dbReference type="EMBL" id="QDL90771.1"/>
    </source>
</evidence>